<dbReference type="KEGG" id="fbl:Fbal_1344"/>
<keyword evidence="9" id="KW-1185">Reference proteome</keyword>
<dbReference type="eggNOG" id="COG1566">
    <property type="taxonomic scope" value="Bacteria"/>
</dbReference>
<dbReference type="InterPro" id="IPR058624">
    <property type="entry name" value="MdtA-like_HH"/>
</dbReference>
<keyword evidence="5" id="KW-0472">Membrane</keyword>
<feature type="domain" description="Multidrug resistance protein MdtA-like barrel-sandwich hybrid" evidence="7">
    <location>
        <begin position="43"/>
        <end position="227"/>
    </location>
</feature>
<dbReference type="Pfam" id="PF25876">
    <property type="entry name" value="HH_MFP_RND"/>
    <property type="match status" value="1"/>
</dbReference>
<protein>
    <submittedName>
        <fullName evidence="8">Secretion protein HlyD family protein</fullName>
    </submittedName>
</protein>
<dbReference type="STRING" id="550540.Fbal_1344"/>
<evidence type="ECO:0000259" key="7">
    <source>
        <dbReference type="Pfam" id="PF25917"/>
    </source>
</evidence>
<dbReference type="HOGENOM" id="CLU_018816_15_3_6"/>
<evidence type="ECO:0000313" key="8">
    <source>
        <dbReference type="EMBL" id="ADN75548.1"/>
    </source>
</evidence>
<dbReference type="OrthoDB" id="8958519at2"/>
<dbReference type="Gene3D" id="2.40.30.170">
    <property type="match status" value="1"/>
</dbReference>
<comment type="similarity">
    <text evidence="2">Belongs to the membrane fusion protein (MFP) (TC 8.A.1) family.</text>
</comment>
<dbReference type="PANTHER" id="PTHR30386">
    <property type="entry name" value="MEMBRANE FUSION SUBUNIT OF EMRAB-TOLC MULTIDRUG EFFLUX PUMP"/>
    <property type="match status" value="1"/>
</dbReference>
<evidence type="ECO:0000256" key="1">
    <source>
        <dbReference type="ARBA" id="ARBA00004167"/>
    </source>
</evidence>
<name>E1SMK9_FERBD</name>
<sequence>MGNKHYQWGLYLVLGTTLAFAAFLVGSDTQAPFTTQAQLHRTVARIAPEVSGNVLAVAVKNGQHVKRGDALLSLDDSDYQLALEQAKADLAQAHQNHEAREQELNVAKATLVQKQQTAANAKLKLTRNSKLVSQGLITQEALDDSQNAATVADAAVTAAEAEIARLKVQLSDRDGDAAVELAEAKLAQARLDLARTRMVAPVDGIVTNLQLQSGSYLNAGSPALFLVSDGNSWISADFNEKGIAHLGTGTPVWVAFDALPGQLFQGQIANREQAVYDASSANGELASVTNDNRWIREQQKIRTRIEVPGLDPALISGARASIMVYRPNTLWGSVSKLWMQVIAQLRYLY</sequence>
<keyword evidence="3" id="KW-0812">Transmembrane</keyword>
<dbReference type="EMBL" id="CP002209">
    <property type="protein sequence ID" value="ADN75548.1"/>
    <property type="molecule type" value="Genomic_DNA"/>
</dbReference>
<dbReference type="Pfam" id="PF25917">
    <property type="entry name" value="BSH_RND"/>
    <property type="match status" value="1"/>
</dbReference>
<dbReference type="Gene3D" id="2.40.50.100">
    <property type="match status" value="1"/>
</dbReference>
<dbReference type="SUPFAM" id="SSF111369">
    <property type="entry name" value="HlyD-like secretion proteins"/>
    <property type="match status" value="2"/>
</dbReference>
<evidence type="ECO:0000313" key="9">
    <source>
        <dbReference type="Proteomes" id="UP000006683"/>
    </source>
</evidence>
<dbReference type="InterPro" id="IPR050739">
    <property type="entry name" value="MFP"/>
</dbReference>
<dbReference type="Gene3D" id="1.10.287.470">
    <property type="entry name" value="Helix hairpin bin"/>
    <property type="match status" value="1"/>
</dbReference>
<feature type="domain" description="Multidrug resistance protein MdtA-like alpha-helical hairpin" evidence="6">
    <location>
        <begin position="104"/>
        <end position="170"/>
    </location>
</feature>
<comment type="subcellular location">
    <subcellularLocation>
        <location evidence="1">Membrane</location>
        <topology evidence="1">Single-pass membrane protein</topology>
    </subcellularLocation>
</comment>
<evidence type="ECO:0000256" key="2">
    <source>
        <dbReference type="ARBA" id="ARBA00009477"/>
    </source>
</evidence>
<keyword evidence="4" id="KW-1133">Transmembrane helix</keyword>
<proteinExistence type="inferred from homology"/>
<dbReference type="AlphaFoldDB" id="E1SMK9"/>
<evidence type="ECO:0000256" key="5">
    <source>
        <dbReference type="ARBA" id="ARBA00023136"/>
    </source>
</evidence>
<evidence type="ECO:0000259" key="6">
    <source>
        <dbReference type="Pfam" id="PF25876"/>
    </source>
</evidence>
<accession>E1SMK9</accession>
<dbReference type="InterPro" id="IPR058625">
    <property type="entry name" value="MdtA-like_BSH"/>
</dbReference>
<evidence type="ECO:0000256" key="3">
    <source>
        <dbReference type="ARBA" id="ARBA00022692"/>
    </source>
</evidence>
<dbReference type="PANTHER" id="PTHR30386:SF26">
    <property type="entry name" value="TRANSPORT PROTEIN COMB"/>
    <property type="match status" value="1"/>
</dbReference>
<evidence type="ECO:0000256" key="4">
    <source>
        <dbReference type="ARBA" id="ARBA00022989"/>
    </source>
</evidence>
<dbReference type="Proteomes" id="UP000006683">
    <property type="component" value="Chromosome"/>
</dbReference>
<dbReference type="GeneID" id="67181564"/>
<reference evidence="8 9" key="1">
    <citation type="journal article" date="2010" name="Stand. Genomic Sci.">
        <title>Complete genome sequence of Ferrimonas balearica type strain (PAT).</title>
        <authorList>
            <person name="Nolan M."/>
            <person name="Sikorski J."/>
            <person name="Davenport K."/>
            <person name="Lucas S."/>
            <person name="Glavina Del Rio T."/>
            <person name="Tice H."/>
            <person name="Cheng J."/>
            <person name="Goodwin L."/>
            <person name="Pitluck S."/>
            <person name="Liolios K."/>
            <person name="Ivanova N."/>
            <person name="Mavromatis K."/>
            <person name="Ovchinnikova G."/>
            <person name="Pati A."/>
            <person name="Chen A."/>
            <person name="Palaniappan K."/>
            <person name="Land M."/>
            <person name="Hauser L."/>
            <person name="Chang Y."/>
            <person name="Jeffries C."/>
            <person name="Tapia R."/>
            <person name="Brettin T."/>
            <person name="Detter J."/>
            <person name="Han C."/>
            <person name="Yasawong M."/>
            <person name="Rohde M."/>
            <person name="Tindall B."/>
            <person name="Goker M."/>
            <person name="Woyke T."/>
            <person name="Bristow J."/>
            <person name="Eisen J."/>
            <person name="Markowitz V."/>
            <person name="Hugenholtz P."/>
            <person name="Kyrpides N."/>
            <person name="Klenk H."/>
            <person name="Lapidus A."/>
        </authorList>
    </citation>
    <scope>NUCLEOTIDE SEQUENCE [LARGE SCALE GENOMIC DNA]</scope>
    <source>
        <strain evidence="9">DSM 9799 / CCM 4581 / KCTC 23876 / PAT</strain>
    </source>
</reference>
<gene>
    <name evidence="8" type="ordered locus">Fbal_1344</name>
</gene>
<organism evidence="8 9">
    <name type="scientific">Ferrimonas balearica (strain DSM 9799 / CCM 4581 / KCTC 23876 / PAT)</name>
    <dbReference type="NCBI Taxonomy" id="550540"/>
    <lineage>
        <taxon>Bacteria</taxon>
        <taxon>Pseudomonadati</taxon>
        <taxon>Pseudomonadota</taxon>
        <taxon>Gammaproteobacteria</taxon>
        <taxon>Alteromonadales</taxon>
        <taxon>Ferrimonadaceae</taxon>
        <taxon>Ferrimonas</taxon>
    </lineage>
</organism>
<dbReference type="GO" id="GO:0016020">
    <property type="term" value="C:membrane"/>
    <property type="evidence" value="ECO:0007669"/>
    <property type="project" value="UniProtKB-SubCell"/>
</dbReference>
<dbReference type="RefSeq" id="WP_013344854.1">
    <property type="nucleotide sequence ID" value="NC_014541.1"/>
</dbReference>